<sequence length="700" mass="78685">MDNQQHDPHAPGAQNNLPRQPRHIGAGDAPNTHTQRQGIVPPSIPNNNFEIKSSLISMIQGNKFHGLPMEDPLDHLDEFDRLCSLTKINGVSEDAFKLRLFPFSLGDKAHQWEKALPQGSITSWDDCKKAFLAKFFSNSRTAKLRNAISSFAQKNGETFCEAWERFKSSTTKCPHHGFSQESLLSTLYRGILPKFRMMLDTTSNGNFLNKDVEDGWELLENLAQSDGNYNEDYDRTVRSNNDTDDNTRKEIKALHEKFDRILLGQQKQVISVCEAEQIQVPDGGVDPTEELCYMQNQGGYNRGFNNYRANPNLSYRSTNVANPQDQVYPQQQQPQQQQAQQPHKPFVPYNQNQNFAPKQQYFQPQQQGNMSAPPGFPPQAPPPDMTTMLQQLLQGQAAGAQDVAKKFSEVQHNFHDLNTKVEALNSKVKYLESNHATTSSAKPQGQLPGKAIQNPKEYHQAQSITLRSGRKLPSQTGPTAITVDSDEQDGEDFCEPEIQAEQKEEEDKIQVQPELQAKPSTEKATVPEAKKPVFIPPPYKPKLPFPGRFKKELVAKYKALFDKQMKEIEVKMPLLDAIALIPQSHKFLKDLVNERIKETQGMVVLTHECSALIQRKAVMEKLGDPGCFTLPCSLGPFAFNNCLCDLGASISLMPLSLAKRLGFTKFEQCNIAMILADRSVRYANGILEDLPVRVLCGDSY</sequence>
<feature type="region of interest" description="Disordered" evidence="1">
    <location>
        <begin position="467"/>
        <end position="525"/>
    </location>
</feature>
<dbReference type="Gene3D" id="2.40.70.10">
    <property type="entry name" value="Acid Proteases"/>
    <property type="match status" value="1"/>
</dbReference>
<organism evidence="3 4">
    <name type="scientific">Camelina sativa</name>
    <name type="common">False flax</name>
    <name type="synonym">Myagrum sativum</name>
    <dbReference type="NCBI Taxonomy" id="90675"/>
    <lineage>
        <taxon>Eukaryota</taxon>
        <taxon>Viridiplantae</taxon>
        <taxon>Streptophyta</taxon>
        <taxon>Embryophyta</taxon>
        <taxon>Tracheophyta</taxon>
        <taxon>Spermatophyta</taxon>
        <taxon>Magnoliopsida</taxon>
        <taxon>eudicotyledons</taxon>
        <taxon>Gunneridae</taxon>
        <taxon>Pentapetalae</taxon>
        <taxon>rosids</taxon>
        <taxon>malvids</taxon>
        <taxon>Brassicales</taxon>
        <taxon>Brassicaceae</taxon>
        <taxon>Camelineae</taxon>
        <taxon>Camelina</taxon>
    </lineage>
</organism>
<dbReference type="GeneID" id="104773036"/>
<proteinExistence type="predicted"/>
<feature type="compositionally biased region" description="Low complexity" evidence="1">
    <location>
        <begin position="326"/>
        <end position="342"/>
    </location>
</feature>
<feature type="domain" description="Retrotransposon gag" evidence="2">
    <location>
        <begin position="99"/>
        <end position="191"/>
    </location>
</feature>
<dbReference type="InterPro" id="IPR005162">
    <property type="entry name" value="Retrotrans_gag_dom"/>
</dbReference>
<dbReference type="Proteomes" id="UP000694864">
    <property type="component" value="Unplaced"/>
</dbReference>
<protein>
    <submittedName>
        <fullName evidence="4">Uncharacterized protein LOC104773036</fullName>
    </submittedName>
</protein>
<name>A0ABM0Y5J8_CAMSA</name>
<dbReference type="RefSeq" id="XP_010495883.1">
    <property type="nucleotide sequence ID" value="XM_010497581.1"/>
</dbReference>
<dbReference type="PANTHER" id="PTHR33223">
    <property type="entry name" value="CCHC-TYPE DOMAIN-CONTAINING PROTEIN"/>
    <property type="match status" value="1"/>
</dbReference>
<evidence type="ECO:0000259" key="2">
    <source>
        <dbReference type="Pfam" id="PF03732"/>
    </source>
</evidence>
<reference evidence="3" key="1">
    <citation type="journal article" date="2014" name="Nat. Commun.">
        <title>The emerging biofuel crop Camelina sativa retains a highly undifferentiated hexaploid genome structure.</title>
        <authorList>
            <person name="Kagale S."/>
            <person name="Koh C."/>
            <person name="Nixon J."/>
            <person name="Bollina V."/>
            <person name="Clarke W.E."/>
            <person name="Tuteja R."/>
            <person name="Spillane C."/>
            <person name="Robinson S.J."/>
            <person name="Links M.G."/>
            <person name="Clarke C."/>
            <person name="Higgins E.E."/>
            <person name="Huebert T."/>
            <person name="Sharpe A.G."/>
            <person name="Parkin I.A."/>
        </authorList>
    </citation>
    <scope>NUCLEOTIDE SEQUENCE [LARGE SCALE GENOMIC DNA]</scope>
    <source>
        <strain evidence="3">cv. DH55</strain>
    </source>
</reference>
<gene>
    <name evidence="4" type="primary">LOC104773036</name>
</gene>
<evidence type="ECO:0000313" key="4">
    <source>
        <dbReference type="RefSeq" id="XP_010495883.1"/>
    </source>
</evidence>
<feature type="region of interest" description="Disordered" evidence="1">
    <location>
        <begin position="363"/>
        <end position="384"/>
    </location>
</feature>
<feature type="region of interest" description="Disordered" evidence="1">
    <location>
        <begin position="326"/>
        <end position="351"/>
    </location>
</feature>
<feature type="compositionally biased region" description="Acidic residues" evidence="1">
    <location>
        <begin position="484"/>
        <end position="495"/>
    </location>
</feature>
<accession>A0ABM0Y5J8</accession>
<keyword evidence="3" id="KW-1185">Reference proteome</keyword>
<evidence type="ECO:0000256" key="1">
    <source>
        <dbReference type="SAM" id="MobiDB-lite"/>
    </source>
</evidence>
<dbReference type="PANTHER" id="PTHR33223:SF11">
    <property type="entry name" value="ELEMENT PROTEIN, PUTATIVE-RELATED"/>
    <property type="match status" value="1"/>
</dbReference>
<dbReference type="Pfam" id="PF03732">
    <property type="entry name" value="Retrotrans_gag"/>
    <property type="match status" value="1"/>
</dbReference>
<reference evidence="4" key="2">
    <citation type="submission" date="2025-08" db="UniProtKB">
        <authorList>
            <consortium name="RefSeq"/>
        </authorList>
    </citation>
    <scope>IDENTIFICATION</scope>
    <source>
        <tissue evidence="4">Leaf</tissue>
    </source>
</reference>
<evidence type="ECO:0000313" key="3">
    <source>
        <dbReference type="Proteomes" id="UP000694864"/>
    </source>
</evidence>
<feature type="region of interest" description="Disordered" evidence="1">
    <location>
        <begin position="1"/>
        <end position="45"/>
    </location>
</feature>
<feature type="compositionally biased region" description="Pro residues" evidence="1">
    <location>
        <begin position="374"/>
        <end position="384"/>
    </location>
</feature>
<feature type="compositionally biased region" description="Basic and acidic residues" evidence="1">
    <location>
        <begin position="500"/>
        <end position="509"/>
    </location>
</feature>
<dbReference type="InterPro" id="IPR021109">
    <property type="entry name" value="Peptidase_aspartic_dom_sf"/>
</dbReference>